<dbReference type="EMBL" id="JBHUME010000011">
    <property type="protein sequence ID" value="MFD2614213.1"/>
    <property type="molecule type" value="Genomic_DNA"/>
</dbReference>
<sequence length="911" mass="100617">MSLKVKLLTWFVVILFVNFSLSQFLIPSAYAIRLGQKSKSNEIVGGKKPNKNIIGVEKRTLNSTHYRLSDGSVVAEISSRPQNYLDHNGIWQPIKATLVDEAELGSLAVPVSQLMSKTINELVYKDKENRLDINQTNFRGPQVPFDVILPKKIKKGYSISNGTEYVKFTPLGANNVTASVYKDTVDTIEYQEAWNNTDLQLTLLDMGLKETIILKNEKAPLSYKFQVDGEIEKLQSLEIQSPWLIDANGTKKDVTLKLEKDIGKQYMELIIDPTDLKYPIVVDPTVLTKNPSQDYYCNPSYCDNGSDGNLYLGSNNGSSSDSDEDYFQFDLASIPANSKINNATMGLYIYQGYTDNSISGAAYLVTSPWSQTNKTPTTRPTTDSTNPIIVSTGPYGTVLNSVTRPGWMTVDLSSFVQLWSNGRPNYGVKVTLGAGYQSTKNIYSSEYTDSRYRPYLTVNYESMPQGPVVTSPNGNEKIDTLFNISWNAAIDADTVQSQLKYHVQLSQDGGANWTDIIALTNAGQTQLSYDFSSKANSNNNLIRVRAFDGVQFGPWDQSNSVFTIAHNQAPNIPTYISPGSANPTTPTIISLNPVLNWTFTDPDAGNTQSAYQIQIKNGSTVIHDSGWVTSSANSYTVPGSVLTRGTTYNWTVRTKDNAGAISGFMAPYYFKINNLPAASISSYTDGQQLSDNILTFNWVYSDSNSQTQNKYQILGTQNNWNTIAYNSGILNGNATSLTTSPLASGTWSFKLLVFDGLEWSNAAFRNNLTLPNAFEPNDTNAQAFPINYNQTYTSLINSSSDVDFFKFTPTASEINRLTLNVPSGLNYDLYIYNSSMQLITAGVQGTAITENQLFDVTSGNTYYIKIVGVGGNNSITSTYSFTLTPISAQYQTTYQYDSNGNITNKTTVVIR</sequence>
<dbReference type="Gene3D" id="2.60.40.10">
    <property type="entry name" value="Immunoglobulins"/>
    <property type="match status" value="2"/>
</dbReference>
<evidence type="ECO:0000313" key="1">
    <source>
        <dbReference type="EMBL" id="MFD2614213.1"/>
    </source>
</evidence>
<evidence type="ECO:0000313" key="2">
    <source>
        <dbReference type="Proteomes" id="UP001597541"/>
    </source>
</evidence>
<dbReference type="Gene3D" id="2.60.120.380">
    <property type="match status" value="1"/>
</dbReference>
<keyword evidence="2" id="KW-1185">Reference proteome</keyword>
<dbReference type="NCBIfam" id="NF033679">
    <property type="entry name" value="DNRLRE_dom"/>
    <property type="match status" value="1"/>
</dbReference>
<dbReference type="SUPFAM" id="SSF49265">
    <property type="entry name" value="Fibronectin type III"/>
    <property type="match status" value="1"/>
</dbReference>
<accession>A0ABW5PG53</accession>
<proteinExistence type="predicted"/>
<dbReference type="InterPro" id="IPR013783">
    <property type="entry name" value="Ig-like_fold"/>
</dbReference>
<dbReference type="Proteomes" id="UP001597541">
    <property type="component" value="Unassembled WGS sequence"/>
</dbReference>
<organism evidence="1 2">
    <name type="scientific">Paenibacillus gansuensis</name>
    <dbReference type="NCBI Taxonomy" id="306542"/>
    <lineage>
        <taxon>Bacteria</taxon>
        <taxon>Bacillati</taxon>
        <taxon>Bacillota</taxon>
        <taxon>Bacilli</taxon>
        <taxon>Bacillales</taxon>
        <taxon>Paenibacillaceae</taxon>
        <taxon>Paenibacillus</taxon>
    </lineage>
</organism>
<comment type="caution">
    <text evidence="1">The sequence shown here is derived from an EMBL/GenBank/DDBJ whole genome shotgun (WGS) entry which is preliminary data.</text>
</comment>
<dbReference type="InterPro" id="IPR036116">
    <property type="entry name" value="FN3_sf"/>
</dbReference>
<dbReference type="SUPFAM" id="SSF89260">
    <property type="entry name" value="Collagen-binding domain"/>
    <property type="match status" value="1"/>
</dbReference>
<gene>
    <name evidence="1" type="ORF">ACFSUF_17530</name>
</gene>
<protein>
    <submittedName>
        <fullName evidence="1">DNRLRE domain-containing protein</fullName>
    </submittedName>
</protein>
<name>A0ABW5PG53_9BACL</name>
<dbReference type="Pfam" id="PF25788">
    <property type="entry name" value="Ig_Rha78A_N"/>
    <property type="match status" value="1"/>
</dbReference>
<dbReference type="RefSeq" id="WP_377604831.1">
    <property type="nucleotide sequence ID" value="NZ_JBHUME010000011.1"/>
</dbReference>
<reference evidence="2" key="1">
    <citation type="journal article" date="2019" name="Int. J. Syst. Evol. Microbiol.">
        <title>The Global Catalogue of Microorganisms (GCM) 10K type strain sequencing project: providing services to taxonomists for standard genome sequencing and annotation.</title>
        <authorList>
            <consortium name="The Broad Institute Genomics Platform"/>
            <consortium name="The Broad Institute Genome Sequencing Center for Infectious Disease"/>
            <person name="Wu L."/>
            <person name="Ma J."/>
        </authorList>
    </citation>
    <scope>NUCLEOTIDE SEQUENCE [LARGE SCALE GENOMIC DNA]</scope>
    <source>
        <strain evidence="2">KCTC 3950</strain>
    </source>
</reference>